<evidence type="ECO:0000313" key="10">
    <source>
        <dbReference type="RefSeq" id="XP_018469827.1"/>
    </source>
</evidence>
<organism evidence="9 10">
    <name type="scientific">Raphanus sativus</name>
    <name type="common">Radish</name>
    <name type="synonym">Raphanus raphanistrum var. sativus</name>
    <dbReference type="NCBI Taxonomy" id="3726"/>
    <lineage>
        <taxon>Eukaryota</taxon>
        <taxon>Viridiplantae</taxon>
        <taxon>Streptophyta</taxon>
        <taxon>Embryophyta</taxon>
        <taxon>Tracheophyta</taxon>
        <taxon>Spermatophyta</taxon>
        <taxon>Magnoliopsida</taxon>
        <taxon>eudicotyledons</taxon>
        <taxon>Gunneridae</taxon>
        <taxon>Pentapetalae</taxon>
        <taxon>rosids</taxon>
        <taxon>malvids</taxon>
        <taxon>Brassicales</taxon>
        <taxon>Brassicaceae</taxon>
        <taxon>Brassiceae</taxon>
        <taxon>Raphanus</taxon>
    </lineage>
</organism>
<evidence type="ECO:0000256" key="8">
    <source>
        <dbReference type="SAM" id="SignalP"/>
    </source>
</evidence>
<dbReference type="Pfam" id="PF10868">
    <property type="entry name" value="Defensin_like"/>
    <property type="match status" value="1"/>
</dbReference>
<dbReference type="InterPro" id="IPR022618">
    <property type="entry name" value="Defensin-like_20-28"/>
</dbReference>
<evidence type="ECO:0000256" key="6">
    <source>
        <dbReference type="ARBA" id="ARBA00022729"/>
    </source>
</evidence>
<feature type="signal peptide" evidence="8">
    <location>
        <begin position="1"/>
        <end position="23"/>
    </location>
</feature>
<feature type="chain" id="PRO_5026656950" evidence="8">
    <location>
        <begin position="24"/>
        <end position="85"/>
    </location>
</feature>
<dbReference type="GO" id="GO:0031640">
    <property type="term" value="P:killing of cells of another organism"/>
    <property type="evidence" value="ECO:0007669"/>
    <property type="project" value="UniProtKB-KW"/>
</dbReference>
<dbReference type="GeneID" id="108841575"/>
<reference evidence="10" key="2">
    <citation type="submission" date="2025-08" db="UniProtKB">
        <authorList>
            <consortium name="RefSeq"/>
        </authorList>
    </citation>
    <scope>IDENTIFICATION</scope>
    <source>
        <tissue evidence="10">Leaf</tissue>
    </source>
</reference>
<dbReference type="RefSeq" id="XP_018469827.1">
    <property type="nucleotide sequence ID" value="XM_018614325.2"/>
</dbReference>
<keyword evidence="7" id="KW-0611">Plant defense</keyword>
<comment type="similarity">
    <text evidence="2">Belongs to the DEFL family.</text>
</comment>
<dbReference type="OrthoDB" id="1028959at2759"/>
<dbReference type="Proteomes" id="UP000504610">
    <property type="component" value="Chromosome 2"/>
</dbReference>
<accession>A0A6J0MBQ0</accession>
<keyword evidence="9" id="KW-1185">Reference proteome</keyword>
<protein>
    <submittedName>
        <fullName evidence="10">Defensin-like protein 24</fullName>
    </submittedName>
</protein>
<reference evidence="9" key="1">
    <citation type="journal article" date="2019" name="Database">
        <title>The radish genome database (RadishGD): an integrated information resource for radish genomics.</title>
        <authorList>
            <person name="Yu H.J."/>
            <person name="Baek S."/>
            <person name="Lee Y.J."/>
            <person name="Cho A."/>
            <person name="Mun J.H."/>
        </authorList>
    </citation>
    <scope>NUCLEOTIDE SEQUENCE [LARGE SCALE GENOMIC DNA]</scope>
    <source>
        <strain evidence="9">cv. WK10039</strain>
    </source>
</reference>
<proteinExistence type="inferred from homology"/>
<dbReference type="KEGG" id="rsz:108841575"/>
<evidence type="ECO:0000256" key="2">
    <source>
        <dbReference type="ARBA" id="ARBA00006722"/>
    </source>
</evidence>
<evidence type="ECO:0000256" key="7">
    <source>
        <dbReference type="ARBA" id="ARBA00022821"/>
    </source>
</evidence>
<dbReference type="GO" id="GO:0050832">
    <property type="term" value="P:defense response to fungus"/>
    <property type="evidence" value="ECO:0007669"/>
    <property type="project" value="UniProtKB-KW"/>
</dbReference>
<keyword evidence="6 8" id="KW-0732">Signal</keyword>
<dbReference type="AlphaFoldDB" id="A0A6J0MBQ0"/>
<dbReference type="GO" id="GO:0005576">
    <property type="term" value="C:extracellular region"/>
    <property type="evidence" value="ECO:0007669"/>
    <property type="project" value="UniProtKB-SubCell"/>
</dbReference>
<keyword evidence="4" id="KW-0929">Antimicrobial</keyword>
<evidence type="ECO:0000256" key="3">
    <source>
        <dbReference type="ARBA" id="ARBA00022525"/>
    </source>
</evidence>
<comment type="subcellular location">
    <subcellularLocation>
        <location evidence="1">Secreted</location>
    </subcellularLocation>
</comment>
<name>A0A6J0MBQ0_RAPSA</name>
<evidence type="ECO:0000256" key="1">
    <source>
        <dbReference type="ARBA" id="ARBA00004613"/>
    </source>
</evidence>
<keyword evidence="3" id="KW-0964">Secreted</keyword>
<sequence>MVDTKFLLLAFIALSLFLSGAESREIAWPSIELNSLCCINQEQFGACDSKQANDRCEKLCLHGCRQNKGGGCQPTSTGSVCSCYC</sequence>
<keyword evidence="5" id="KW-0295">Fungicide</keyword>
<evidence type="ECO:0000313" key="9">
    <source>
        <dbReference type="Proteomes" id="UP000504610"/>
    </source>
</evidence>
<evidence type="ECO:0000256" key="5">
    <source>
        <dbReference type="ARBA" id="ARBA00022577"/>
    </source>
</evidence>
<evidence type="ECO:0000256" key="4">
    <source>
        <dbReference type="ARBA" id="ARBA00022529"/>
    </source>
</evidence>
<gene>
    <name evidence="10" type="primary">LOC108841575</name>
</gene>